<evidence type="ECO:0000313" key="6">
    <source>
        <dbReference type="EMBL" id="HET21343.1"/>
    </source>
</evidence>
<gene>
    <name evidence="6" type="ORF">ENN70_04530</name>
</gene>
<dbReference type="InterPro" id="IPR000537">
    <property type="entry name" value="UbiA_prenyltransferase"/>
</dbReference>
<evidence type="ECO:0000256" key="4">
    <source>
        <dbReference type="ARBA" id="ARBA00023136"/>
    </source>
</evidence>
<evidence type="ECO:0000256" key="3">
    <source>
        <dbReference type="ARBA" id="ARBA00022989"/>
    </source>
</evidence>
<dbReference type="Pfam" id="PF01040">
    <property type="entry name" value="UbiA"/>
    <property type="match status" value="1"/>
</dbReference>
<accession>A0A7C2SEE1</accession>
<evidence type="ECO:0000256" key="5">
    <source>
        <dbReference type="SAM" id="Phobius"/>
    </source>
</evidence>
<feature type="transmembrane region" description="Helical" evidence="5">
    <location>
        <begin position="165"/>
        <end position="182"/>
    </location>
</feature>
<keyword evidence="4 5" id="KW-0472">Membrane</keyword>
<protein>
    <recommendedName>
        <fullName evidence="7">Prenyltransferase</fullName>
    </recommendedName>
</protein>
<feature type="transmembrane region" description="Helical" evidence="5">
    <location>
        <begin position="207"/>
        <end position="229"/>
    </location>
</feature>
<proteinExistence type="predicted"/>
<reference evidence="6" key="1">
    <citation type="journal article" date="2020" name="mSystems">
        <title>Genome- and Community-Level Interaction Insights into Carbon Utilization and Element Cycling Functions of Hydrothermarchaeota in Hydrothermal Sediment.</title>
        <authorList>
            <person name="Zhou Z."/>
            <person name="Liu Y."/>
            <person name="Xu W."/>
            <person name="Pan J."/>
            <person name="Luo Z.H."/>
            <person name="Li M."/>
        </authorList>
    </citation>
    <scope>NUCLEOTIDE SEQUENCE [LARGE SCALE GENOMIC DNA]</scope>
    <source>
        <strain evidence="6">SpSt-12</strain>
    </source>
</reference>
<organism evidence="6">
    <name type="scientific">Archaeoglobus fulgidus</name>
    <dbReference type="NCBI Taxonomy" id="2234"/>
    <lineage>
        <taxon>Archaea</taxon>
        <taxon>Methanobacteriati</taxon>
        <taxon>Methanobacteriota</taxon>
        <taxon>Archaeoglobi</taxon>
        <taxon>Archaeoglobales</taxon>
        <taxon>Archaeoglobaceae</taxon>
        <taxon>Archaeoglobus</taxon>
    </lineage>
</organism>
<feature type="transmembrane region" description="Helical" evidence="5">
    <location>
        <begin position="80"/>
        <end position="98"/>
    </location>
</feature>
<name>A0A7C2SEE1_ARCFL</name>
<comment type="caution">
    <text evidence="6">The sequence shown here is derived from an EMBL/GenBank/DDBJ whole genome shotgun (WGS) entry which is preliminary data.</text>
</comment>
<feature type="transmembrane region" description="Helical" evidence="5">
    <location>
        <begin position="12"/>
        <end position="34"/>
    </location>
</feature>
<dbReference type="GO" id="GO:0016765">
    <property type="term" value="F:transferase activity, transferring alkyl or aryl (other than methyl) groups"/>
    <property type="evidence" value="ECO:0007669"/>
    <property type="project" value="InterPro"/>
</dbReference>
<keyword evidence="3 5" id="KW-1133">Transmembrane helix</keyword>
<evidence type="ECO:0000256" key="1">
    <source>
        <dbReference type="ARBA" id="ARBA00004651"/>
    </source>
</evidence>
<sequence>MIPKFLKIGSKPVTIAYPLPLVSFLGFCLSGDLISFVESYLFAMFFFTAINLWNHVNDAADDLKAGRMDAEFLIQRREEATAFVIVCYVISCLLVLLGSKDKEIAILTFLISALLTWIYSDKIFIGRFIRRLKEDYRTEIMTYIGTTTSFCLLFWTFFSKVSLEGVSFTIVLSAIYLSGFFLKDIKDISADIEAGYRTLAVVFPPSTLLKFSVFLFIVAIVLAAISPLLTYPLNLIFLFITFIPLLYCIHGFWRFNWKINKKILPELKTYTKLHILSILSLAILSVF</sequence>
<feature type="transmembrane region" description="Helical" evidence="5">
    <location>
        <begin position="235"/>
        <end position="257"/>
    </location>
</feature>
<feature type="transmembrane region" description="Helical" evidence="5">
    <location>
        <begin position="104"/>
        <end position="120"/>
    </location>
</feature>
<evidence type="ECO:0000256" key="2">
    <source>
        <dbReference type="ARBA" id="ARBA00022692"/>
    </source>
</evidence>
<comment type="subcellular location">
    <subcellularLocation>
        <location evidence="1">Cell membrane</location>
        <topology evidence="1">Multi-pass membrane protein</topology>
    </subcellularLocation>
</comment>
<feature type="transmembrane region" description="Helical" evidence="5">
    <location>
        <begin position="140"/>
        <end position="159"/>
    </location>
</feature>
<keyword evidence="2 5" id="KW-0812">Transmembrane</keyword>
<evidence type="ECO:0008006" key="7">
    <source>
        <dbReference type="Google" id="ProtNLM"/>
    </source>
</evidence>
<dbReference type="GO" id="GO:0005886">
    <property type="term" value="C:plasma membrane"/>
    <property type="evidence" value="ECO:0007669"/>
    <property type="project" value="UniProtKB-SubCell"/>
</dbReference>
<dbReference type="EMBL" id="DSCQ01000058">
    <property type="protein sequence ID" value="HET21343.1"/>
    <property type="molecule type" value="Genomic_DNA"/>
</dbReference>
<dbReference type="AlphaFoldDB" id="A0A7C2SEE1"/>